<dbReference type="InterPro" id="IPR002792">
    <property type="entry name" value="TRAM_dom"/>
</dbReference>
<dbReference type="Gene3D" id="3.40.50.150">
    <property type="entry name" value="Vaccinia Virus protein VP39"/>
    <property type="match status" value="2"/>
</dbReference>
<dbReference type="PANTHER" id="PTHR11061">
    <property type="entry name" value="RNA M5U METHYLTRANSFERASE"/>
    <property type="match status" value="1"/>
</dbReference>
<dbReference type="EMBL" id="PDJC01000001">
    <property type="protein sequence ID" value="PFG16610.1"/>
    <property type="molecule type" value="Genomic_DNA"/>
</dbReference>
<evidence type="ECO:0000313" key="6">
    <source>
        <dbReference type="EMBL" id="PFG16610.1"/>
    </source>
</evidence>
<feature type="active site" description="Nucleophile" evidence="4">
    <location>
        <position position="335"/>
    </location>
</feature>
<dbReference type="GO" id="GO:0070041">
    <property type="term" value="F:rRNA (uridine-C5-)-methyltransferase activity"/>
    <property type="evidence" value="ECO:0007669"/>
    <property type="project" value="TreeGrafter"/>
</dbReference>
<dbReference type="RefSeq" id="WP_245840775.1">
    <property type="nucleotide sequence ID" value="NZ_PDJC01000001.1"/>
</dbReference>
<name>A0A2A9CSJ8_9ACTN</name>
<comment type="caution">
    <text evidence="6">The sequence shown here is derived from an EMBL/GenBank/DDBJ whole genome shotgun (WGS) entry which is preliminary data.</text>
</comment>
<comment type="similarity">
    <text evidence="4">Belongs to the class I-like SAM-binding methyltransferase superfamily. RNA M5U methyltransferase family.</text>
</comment>
<keyword evidence="3 4" id="KW-0949">S-adenosyl-L-methionine</keyword>
<dbReference type="PROSITE" id="PS50926">
    <property type="entry name" value="TRAM"/>
    <property type="match status" value="1"/>
</dbReference>
<dbReference type="Gene3D" id="2.40.50.140">
    <property type="entry name" value="Nucleic acid-binding proteins"/>
    <property type="match status" value="1"/>
</dbReference>
<sequence length="378" mass="40368">MSPLQPGEVVTGLEIGPVAHGGHFVARHEGQVIFVRHALSGELVDVQITDVNRRFARGFVVAVQRASEHRVTPPCPVAGRCGGCDFQHVSAAHSRELKRQVVAEQLAHLAGYQFTGTVAEVLPAPLQWRSRMRYRLDGQGRPGLLAHRSREIVPLPEGGCRIALPQIASPGVQARADGGELLAIATADGLFIDPNDPTEVTERVGERSYQVAGDGFWQPHTSAAATLSEAVVAALAPQPGEVAFDLYCGVGLFAGALAAAGCMVWGIEGSTKAVELARRNVPTARFLAGDVARRLTRLPGRADLVVLDPPRTGTDADVLAQLVRRSPRRIAYVACDPAALGRDLLTLDQLGYVPSAVSAYDLFPLTHHVECLAILEPR</sequence>
<dbReference type="CDD" id="cd02440">
    <property type="entry name" value="AdoMet_MTases"/>
    <property type="match status" value="1"/>
</dbReference>
<reference evidence="6 7" key="1">
    <citation type="submission" date="2017-10" db="EMBL/GenBank/DDBJ databases">
        <title>Sequencing the genomes of 1000 actinobacteria strains.</title>
        <authorList>
            <person name="Klenk H.-P."/>
        </authorList>
    </citation>
    <scope>NUCLEOTIDE SEQUENCE [LARGE SCALE GENOMIC DNA]</scope>
    <source>
        <strain evidence="6 7">DSM 15597</strain>
    </source>
</reference>
<evidence type="ECO:0000256" key="3">
    <source>
        <dbReference type="ARBA" id="ARBA00022691"/>
    </source>
</evidence>
<feature type="binding site" evidence="4">
    <location>
        <position position="218"/>
    </location>
    <ligand>
        <name>S-adenosyl-L-methionine</name>
        <dbReference type="ChEBI" id="CHEBI:59789"/>
    </ligand>
</feature>
<dbReference type="Pfam" id="PF05958">
    <property type="entry name" value="tRNA_U5-meth_tr"/>
    <property type="match status" value="1"/>
</dbReference>
<organism evidence="6 7">
    <name type="scientific">Propionicimonas paludicola</name>
    <dbReference type="NCBI Taxonomy" id="185243"/>
    <lineage>
        <taxon>Bacteria</taxon>
        <taxon>Bacillati</taxon>
        <taxon>Actinomycetota</taxon>
        <taxon>Actinomycetes</taxon>
        <taxon>Propionibacteriales</taxon>
        <taxon>Nocardioidaceae</taxon>
        <taxon>Propionicimonas</taxon>
    </lineage>
</organism>
<keyword evidence="2 4" id="KW-0808">Transferase</keyword>
<dbReference type="Proteomes" id="UP000226079">
    <property type="component" value="Unassembled WGS sequence"/>
</dbReference>
<evidence type="ECO:0000313" key="7">
    <source>
        <dbReference type="Proteomes" id="UP000226079"/>
    </source>
</evidence>
<feature type="binding site" evidence="4">
    <location>
        <position position="268"/>
    </location>
    <ligand>
        <name>S-adenosyl-L-methionine</name>
        <dbReference type="ChEBI" id="CHEBI:59789"/>
    </ligand>
</feature>
<accession>A0A2A9CSJ8</accession>
<dbReference type="SUPFAM" id="SSF53335">
    <property type="entry name" value="S-adenosyl-L-methionine-dependent methyltransferases"/>
    <property type="match status" value="1"/>
</dbReference>
<dbReference type="SUPFAM" id="SSF50249">
    <property type="entry name" value="Nucleic acid-binding proteins"/>
    <property type="match status" value="1"/>
</dbReference>
<dbReference type="Pfam" id="PF01938">
    <property type="entry name" value="TRAM"/>
    <property type="match status" value="1"/>
</dbReference>
<dbReference type="PROSITE" id="PS51687">
    <property type="entry name" value="SAM_MT_RNA_M5U"/>
    <property type="match status" value="1"/>
</dbReference>
<feature type="binding site" evidence="4">
    <location>
        <position position="308"/>
    </location>
    <ligand>
        <name>S-adenosyl-L-methionine</name>
        <dbReference type="ChEBI" id="CHEBI:59789"/>
    </ligand>
</feature>
<feature type="domain" description="TRAM" evidence="5">
    <location>
        <begin position="3"/>
        <end position="62"/>
    </location>
</feature>
<evidence type="ECO:0000256" key="2">
    <source>
        <dbReference type="ARBA" id="ARBA00022679"/>
    </source>
</evidence>
<dbReference type="AlphaFoldDB" id="A0A2A9CSJ8"/>
<gene>
    <name evidence="6" type="ORF">ATK74_1157</name>
</gene>
<evidence type="ECO:0000259" key="5">
    <source>
        <dbReference type="PROSITE" id="PS50926"/>
    </source>
</evidence>
<dbReference type="GO" id="GO:0070475">
    <property type="term" value="P:rRNA base methylation"/>
    <property type="evidence" value="ECO:0007669"/>
    <property type="project" value="TreeGrafter"/>
</dbReference>
<dbReference type="InterPro" id="IPR012340">
    <property type="entry name" value="NA-bd_OB-fold"/>
</dbReference>
<keyword evidence="7" id="KW-1185">Reference proteome</keyword>
<dbReference type="PANTHER" id="PTHR11061:SF30">
    <property type="entry name" value="TRNA (URACIL(54)-C(5))-METHYLTRANSFERASE"/>
    <property type="match status" value="1"/>
</dbReference>
<proteinExistence type="inferred from homology"/>
<protein>
    <submittedName>
        <fullName evidence="6">tRNA/tmRNA/rRNA uracil-C5-methylase (TrmA/RlmC/RlmD family)</fullName>
    </submittedName>
</protein>
<dbReference type="InterPro" id="IPR029063">
    <property type="entry name" value="SAM-dependent_MTases_sf"/>
</dbReference>
<dbReference type="InterPro" id="IPR010280">
    <property type="entry name" value="U5_MeTrfase_fam"/>
</dbReference>
<keyword evidence="1 4" id="KW-0489">Methyltransferase</keyword>
<evidence type="ECO:0000256" key="1">
    <source>
        <dbReference type="ARBA" id="ARBA00022603"/>
    </source>
</evidence>
<feature type="binding site" evidence="4">
    <location>
        <position position="247"/>
    </location>
    <ligand>
        <name>S-adenosyl-L-methionine</name>
        <dbReference type="ChEBI" id="CHEBI:59789"/>
    </ligand>
</feature>
<evidence type="ECO:0000256" key="4">
    <source>
        <dbReference type="PROSITE-ProRule" id="PRU01024"/>
    </source>
</evidence>